<keyword evidence="1" id="KW-0472">Membrane</keyword>
<keyword evidence="3" id="KW-1185">Reference proteome</keyword>
<dbReference type="RefSeq" id="WP_100339871.1">
    <property type="nucleotide sequence ID" value="NZ_PGFJ01000001.1"/>
</dbReference>
<dbReference type="Proteomes" id="UP000242687">
    <property type="component" value="Unassembled WGS sequence"/>
</dbReference>
<keyword evidence="1" id="KW-0812">Transmembrane</keyword>
<feature type="transmembrane region" description="Helical" evidence="1">
    <location>
        <begin position="7"/>
        <end position="31"/>
    </location>
</feature>
<accession>A0A2H9VS28</accession>
<name>A0A2H9VS28_9SPHI</name>
<evidence type="ECO:0000313" key="3">
    <source>
        <dbReference type="Proteomes" id="UP000242687"/>
    </source>
</evidence>
<proteinExistence type="predicted"/>
<evidence type="ECO:0000256" key="1">
    <source>
        <dbReference type="SAM" id="Phobius"/>
    </source>
</evidence>
<dbReference type="EMBL" id="PGFJ01000001">
    <property type="protein sequence ID" value="PJJ83623.1"/>
    <property type="molecule type" value="Genomic_DNA"/>
</dbReference>
<organism evidence="2 3">
    <name type="scientific">Mucilaginibacter auburnensis</name>
    <dbReference type="NCBI Taxonomy" id="1457233"/>
    <lineage>
        <taxon>Bacteria</taxon>
        <taxon>Pseudomonadati</taxon>
        <taxon>Bacteroidota</taxon>
        <taxon>Sphingobacteriia</taxon>
        <taxon>Sphingobacteriales</taxon>
        <taxon>Sphingobacteriaceae</taxon>
        <taxon>Mucilaginibacter</taxon>
    </lineage>
</organism>
<reference evidence="2 3" key="1">
    <citation type="submission" date="2017-11" db="EMBL/GenBank/DDBJ databases">
        <title>Genomic Encyclopedia of Archaeal and Bacterial Type Strains, Phase II (KMG-II): From Individual Species to Whole Genera.</title>
        <authorList>
            <person name="Goeker M."/>
        </authorList>
    </citation>
    <scope>NUCLEOTIDE SEQUENCE [LARGE SCALE GENOMIC DNA]</scope>
    <source>
        <strain evidence="2 3">DSM 28175</strain>
    </source>
</reference>
<dbReference type="AlphaFoldDB" id="A0A2H9VS28"/>
<protein>
    <submittedName>
        <fullName evidence="2">Uncharacterized protein</fullName>
    </submittedName>
</protein>
<comment type="caution">
    <text evidence="2">The sequence shown here is derived from an EMBL/GenBank/DDBJ whole genome shotgun (WGS) entry which is preliminary data.</text>
</comment>
<gene>
    <name evidence="2" type="ORF">CLV57_0609</name>
</gene>
<keyword evidence="1" id="KW-1133">Transmembrane helix</keyword>
<evidence type="ECO:0000313" key="2">
    <source>
        <dbReference type="EMBL" id="PJJ83623.1"/>
    </source>
</evidence>
<feature type="transmembrane region" description="Helical" evidence="1">
    <location>
        <begin position="37"/>
        <end position="58"/>
    </location>
</feature>
<sequence>MKKMNPFFAIGTTGFVVIATLHIIMALVLNMPAVHPVFMALYPAFAIFLILGTAQIINGQKAAPVKVRANNKRY</sequence>